<dbReference type="RefSeq" id="WP_074448062.1">
    <property type="nucleotide sequence ID" value="NZ_FMAE01000006.1"/>
</dbReference>
<reference evidence="3 4" key="1">
    <citation type="submission" date="2016-08" db="EMBL/GenBank/DDBJ databases">
        <authorList>
            <person name="Seilhamer J.J."/>
        </authorList>
    </citation>
    <scope>NUCLEOTIDE SEQUENCE [LARGE SCALE GENOMIC DNA]</scope>
    <source>
        <strain evidence="3 4">CCBAU 10071</strain>
    </source>
</reference>
<dbReference type="PANTHER" id="PTHR11884:SF1">
    <property type="entry name" value="GOLGI APPARATUS PROTEIN 1"/>
    <property type="match status" value="1"/>
</dbReference>
<accession>A0A1C3WLZ2</accession>
<feature type="compositionally biased region" description="Low complexity" evidence="1">
    <location>
        <begin position="87"/>
        <end position="96"/>
    </location>
</feature>
<evidence type="ECO:0008006" key="5">
    <source>
        <dbReference type="Google" id="ProtNLM"/>
    </source>
</evidence>
<feature type="compositionally biased region" description="Low complexity" evidence="1">
    <location>
        <begin position="111"/>
        <end position="137"/>
    </location>
</feature>
<feature type="region of interest" description="Disordered" evidence="1">
    <location>
        <begin position="87"/>
        <end position="137"/>
    </location>
</feature>
<dbReference type="PANTHER" id="PTHR11884">
    <property type="entry name" value="SELECTIN LIGAND RELATED"/>
    <property type="match status" value="1"/>
</dbReference>
<dbReference type="InterPro" id="IPR039728">
    <property type="entry name" value="GLG1"/>
</dbReference>
<evidence type="ECO:0000313" key="4">
    <source>
        <dbReference type="Proteomes" id="UP000183174"/>
    </source>
</evidence>
<dbReference type="AlphaFoldDB" id="A0A1C3WLZ2"/>
<organism evidence="3 4">
    <name type="scientific">Bradyrhizobium yuanmingense</name>
    <dbReference type="NCBI Taxonomy" id="108015"/>
    <lineage>
        <taxon>Bacteria</taxon>
        <taxon>Pseudomonadati</taxon>
        <taxon>Pseudomonadota</taxon>
        <taxon>Alphaproteobacteria</taxon>
        <taxon>Hyphomicrobiales</taxon>
        <taxon>Nitrobacteraceae</taxon>
        <taxon>Bradyrhizobium</taxon>
    </lineage>
</organism>
<gene>
    <name evidence="3" type="ORF">GA0061099_1006456</name>
</gene>
<evidence type="ECO:0000313" key="3">
    <source>
        <dbReference type="EMBL" id="SCB41057.1"/>
    </source>
</evidence>
<protein>
    <recommendedName>
        <fullName evidence="5">Cysteine rich repeat-containing protein</fullName>
    </recommendedName>
</protein>
<dbReference type="EMBL" id="FMAE01000006">
    <property type="protein sequence ID" value="SCB41057.1"/>
    <property type="molecule type" value="Genomic_DNA"/>
</dbReference>
<keyword evidence="2" id="KW-0732">Signal</keyword>
<evidence type="ECO:0000256" key="1">
    <source>
        <dbReference type="SAM" id="MobiDB-lite"/>
    </source>
</evidence>
<feature type="chain" id="PRO_5008685641" description="Cysteine rich repeat-containing protein" evidence="2">
    <location>
        <begin position="29"/>
        <end position="277"/>
    </location>
</feature>
<dbReference type="Proteomes" id="UP000183174">
    <property type="component" value="Unassembled WGS sequence"/>
</dbReference>
<proteinExistence type="predicted"/>
<name>A0A1C3WLZ2_9BRAD</name>
<feature type="signal peptide" evidence="2">
    <location>
        <begin position="1"/>
        <end position="28"/>
    </location>
</feature>
<sequence>MFKRLKHASTRAALLATALFATATGAFAQTEAQKSTIRSACRSDFMAHCSSVTPGGVEAYQCLAKNMSSLSSGCQAAVRAVEPAAAPKTEAAPAKSEPAKSEPAKSEPAKTEAAPAAAPASKPGAAAAPKAAAAKQPSPAQVSAIKSACRGDYPKVCASVPPGGAPALECLEKNKAKVSAGCAKAVNAAFGGGAAAPASAAAPAAEAAPAAAPAAIVLRPLLPREELFIVRSACGADIRTLCAGVAPGGGRIIQCISNRAASLSPACKEVLAPFAAR</sequence>
<feature type="compositionally biased region" description="Basic and acidic residues" evidence="1">
    <location>
        <begin position="97"/>
        <end position="110"/>
    </location>
</feature>
<evidence type="ECO:0000256" key="2">
    <source>
        <dbReference type="SAM" id="SignalP"/>
    </source>
</evidence>